<feature type="region of interest" description="Disordered" evidence="2">
    <location>
        <begin position="982"/>
        <end position="1016"/>
    </location>
</feature>
<gene>
    <name evidence="3" type="ORF">A4X13_0g3133</name>
</gene>
<dbReference type="Gene3D" id="1.10.506.10">
    <property type="entry name" value="GTPase Activation - p120gap, domain 1"/>
    <property type="match status" value="1"/>
</dbReference>
<evidence type="ECO:0000313" key="4">
    <source>
        <dbReference type="Proteomes" id="UP000077521"/>
    </source>
</evidence>
<protein>
    <submittedName>
        <fullName evidence="3">Uncharacterized protein</fullName>
    </submittedName>
</protein>
<proteinExistence type="predicted"/>
<evidence type="ECO:0000256" key="1">
    <source>
        <dbReference type="ARBA" id="ARBA00022468"/>
    </source>
</evidence>
<reference evidence="3" key="2">
    <citation type="journal article" date="2019" name="IMA Fungus">
        <title>Genome sequencing and comparison of five Tilletia species to identify candidate genes for the detection of regulated species infecting wheat.</title>
        <authorList>
            <person name="Nguyen H.D.T."/>
            <person name="Sultana T."/>
            <person name="Kesanakurti P."/>
            <person name="Hambleton S."/>
        </authorList>
    </citation>
    <scope>NUCLEOTIDE SEQUENCE</scope>
    <source>
        <strain evidence="3">DAOMC 236416</strain>
    </source>
</reference>
<feature type="compositionally biased region" description="Basic and acidic residues" evidence="2">
    <location>
        <begin position="953"/>
        <end position="967"/>
    </location>
</feature>
<organism evidence="3 4">
    <name type="scientific">Tilletia indica</name>
    <dbReference type="NCBI Taxonomy" id="43049"/>
    <lineage>
        <taxon>Eukaryota</taxon>
        <taxon>Fungi</taxon>
        <taxon>Dikarya</taxon>
        <taxon>Basidiomycota</taxon>
        <taxon>Ustilaginomycotina</taxon>
        <taxon>Exobasidiomycetes</taxon>
        <taxon>Tilletiales</taxon>
        <taxon>Tilletiaceae</taxon>
        <taxon>Tilletia</taxon>
    </lineage>
</organism>
<dbReference type="GO" id="GO:0005096">
    <property type="term" value="F:GTPase activator activity"/>
    <property type="evidence" value="ECO:0007669"/>
    <property type="project" value="UniProtKB-KW"/>
</dbReference>
<name>A0A177TWL0_9BASI</name>
<feature type="compositionally biased region" description="Polar residues" evidence="2">
    <location>
        <begin position="60"/>
        <end position="76"/>
    </location>
</feature>
<dbReference type="PROSITE" id="PS50004">
    <property type="entry name" value="C2"/>
    <property type="match status" value="1"/>
</dbReference>
<feature type="region of interest" description="Disordered" evidence="2">
    <location>
        <begin position="948"/>
        <end position="969"/>
    </location>
</feature>
<comment type="caution">
    <text evidence="3">The sequence shown here is derived from an EMBL/GenBank/DDBJ whole genome shotgun (WGS) entry which is preliminary data.</text>
</comment>
<evidence type="ECO:0000313" key="3">
    <source>
        <dbReference type="EMBL" id="KAE8255183.1"/>
    </source>
</evidence>
<dbReference type="PANTHER" id="PTHR10194:SF60">
    <property type="entry name" value="RAS GTPASE-ACTIVATING PROTEIN RASKOL"/>
    <property type="match status" value="1"/>
</dbReference>
<dbReference type="InterPro" id="IPR000008">
    <property type="entry name" value="C2_dom"/>
</dbReference>
<dbReference type="InterPro" id="IPR001936">
    <property type="entry name" value="RasGAP_dom"/>
</dbReference>
<dbReference type="SMART" id="SM00323">
    <property type="entry name" value="RasGAP"/>
    <property type="match status" value="1"/>
</dbReference>
<dbReference type="CDD" id="cd00030">
    <property type="entry name" value="C2"/>
    <property type="match status" value="1"/>
</dbReference>
<keyword evidence="1" id="KW-0343">GTPase activation</keyword>
<dbReference type="Pfam" id="PF00616">
    <property type="entry name" value="RasGAP"/>
    <property type="match status" value="1"/>
</dbReference>
<reference evidence="3" key="1">
    <citation type="submission" date="2016-04" db="EMBL/GenBank/DDBJ databases">
        <authorList>
            <person name="Nguyen H.D."/>
            <person name="Samba Siva P."/>
            <person name="Cullis J."/>
            <person name="Levesque C.A."/>
            <person name="Hambleton S."/>
        </authorList>
    </citation>
    <scope>NUCLEOTIDE SEQUENCE</scope>
    <source>
        <strain evidence="3">DAOMC 236416</strain>
    </source>
</reference>
<dbReference type="InterPro" id="IPR035892">
    <property type="entry name" value="C2_domain_sf"/>
</dbReference>
<dbReference type="AlphaFoldDB" id="A0A177TWL0"/>
<dbReference type="InterPro" id="IPR039360">
    <property type="entry name" value="Ras_GTPase"/>
</dbReference>
<evidence type="ECO:0000256" key="2">
    <source>
        <dbReference type="SAM" id="MobiDB-lite"/>
    </source>
</evidence>
<feature type="region of interest" description="Disordered" evidence="2">
    <location>
        <begin position="857"/>
        <end position="919"/>
    </location>
</feature>
<sequence length="1032" mass="112729">MPSLGAAFQPQPGMVREQPEAYQSVLIWQPTVVRTTGARAALTKAPILRDVPQVRRKLTSRNSTSGPRFDPTLSTASTTSERGIVSTIIRPTQNWLREKPSRAKLTPTVSNVHASGLWKRGTLHFRDNGNLLIYSDEHSLLHSIACEDLCTTHIRKVDSSLFGKTLAMGIFARPSTLAPISPRARLNSTVSDEPIYLCFYTRAALYKWLYLLRICAQPEVYGSPLSISKGGTHRFYRQIDLTINGVRFLSNTSADPNALMEAYMSPSGSGAALNSRPTTSAAGQDRDFDGAREDTIMQCYCVVRSGPYAIAKTKVHSTTSTTLWLEKFSVGDLAPWTTLTVELMQSQRGGKSSLFGVVDLPVQTMRRGEDIDGWFPIWSTGRAGGGRDQGPVGGSAADPASAYSRELIGELKLAFHLRDEVIMPRKRYENVSQILNSDKFIPLVTVLTKVVDEQSVLGHLVDVFASSGTIVPRMADLTQAETDAMHEGSELELLFRGNSLLSRSLDKYQRTYCTDWLFDSVGLFILNICSQRIVIETPFVFDDASGGASNSNSGAGGGAGGEGGDIRYLDQAETMQHLKEWTRTLWLSIYGARTKCPPDLQRIFANIRTKVDAKFAKHEGSVDPGKQAVGAFAFLRLICPAIATPHLYGILPSAPEPRTSKILTTLAKIILSLANRRSGFEKDTWLAPMTDFLKTQANLYDDYINTISTPPAEARPTRYVPFGDEDDTTFARAIQEKIAHLYPIHSESIPSVNFAMDEPLALATFTSYIARNVPAELIDDDVQMVSGVGDGAVQLDLEALGSQGDLLRRFTRHACIVEEHAGYYVEKAGYDAVPLEFADRSIKHHNMTTSLATVSVGKTSTPTSVASPRQIAKTSPGRRRGATVSASGSGHREVQRKPPSISVDENGRRVGDPSSSATGAAHIMSAGHTQYDSDEELRAAYRVMKGHAVTADDPGRSDRGNRPHSSEGIRLTSINVGGRQVFGGEGSGNEDGNSLSRVPTPNGTINPDASVTSLPRYGLDQRRNKKWWKLNK</sequence>
<keyword evidence="4" id="KW-1185">Reference proteome</keyword>
<dbReference type="InterPro" id="IPR008936">
    <property type="entry name" value="Rho_GTPase_activation_prot"/>
</dbReference>
<feature type="region of interest" description="Disordered" evidence="2">
    <location>
        <begin position="57"/>
        <end position="76"/>
    </location>
</feature>
<dbReference type="Gene3D" id="2.60.40.150">
    <property type="entry name" value="C2 domain"/>
    <property type="match status" value="1"/>
</dbReference>
<dbReference type="EMBL" id="LWDF02000167">
    <property type="protein sequence ID" value="KAE8255183.1"/>
    <property type="molecule type" value="Genomic_DNA"/>
</dbReference>
<dbReference type="SUPFAM" id="SSF48350">
    <property type="entry name" value="GTPase activation domain, GAP"/>
    <property type="match status" value="1"/>
</dbReference>
<dbReference type="PROSITE" id="PS50018">
    <property type="entry name" value="RAS_GTPASE_ACTIV_2"/>
    <property type="match status" value="1"/>
</dbReference>
<dbReference type="Pfam" id="PF00168">
    <property type="entry name" value="C2"/>
    <property type="match status" value="1"/>
</dbReference>
<feature type="compositionally biased region" description="Polar residues" evidence="2">
    <location>
        <begin position="995"/>
        <end position="1013"/>
    </location>
</feature>
<accession>A0A177TWL0</accession>
<dbReference type="Proteomes" id="UP000077521">
    <property type="component" value="Unassembled WGS sequence"/>
</dbReference>
<feature type="compositionally biased region" description="Polar residues" evidence="2">
    <location>
        <begin position="857"/>
        <end position="867"/>
    </location>
</feature>
<dbReference type="SUPFAM" id="SSF49562">
    <property type="entry name" value="C2 domain (Calcium/lipid-binding domain, CaLB)"/>
    <property type="match status" value="1"/>
</dbReference>
<dbReference type="PANTHER" id="PTHR10194">
    <property type="entry name" value="RAS GTPASE-ACTIVATING PROTEINS"/>
    <property type="match status" value="1"/>
</dbReference>